<reference evidence="2" key="1">
    <citation type="submission" date="2022-04" db="EMBL/GenBank/DDBJ databases">
        <authorList>
            <person name="Ren T."/>
        </authorList>
    </citation>
    <scope>NUCLEOTIDE SEQUENCE</scope>
    <source>
        <strain evidence="2">F63249</strain>
    </source>
</reference>
<dbReference type="EMBL" id="JALPQF010000002">
    <property type="protein sequence ID" value="MCK8479443.1"/>
    <property type="molecule type" value="Genomic_DNA"/>
</dbReference>
<evidence type="ECO:0000313" key="2">
    <source>
        <dbReference type="EMBL" id="MCK8479443.1"/>
    </source>
</evidence>
<proteinExistence type="predicted"/>
<evidence type="ECO:0000313" key="3">
    <source>
        <dbReference type="Proteomes" id="UP001203687"/>
    </source>
</evidence>
<dbReference type="Proteomes" id="UP001203687">
    <property type="component" value="Unassembled WGS sequence"/>
</dbReference>
<keyword evidence="1" id="KW-0732">Signal</keyword>
<comment type="caution">
    <text evidence="2">The sequence shown here is derived from an EMBL/GenBank/DDBJ whole genome shotgun (WGS) entry which is preliminary data.</text>
</comment>
<keyword evidence="3" id="KW-1185">Reference proteome</keyword>
<organism evidence="2 3">
    <name type="scientific">Psychroserpens algicola</name>
    <dbReference type="NCBI Taxonomy" id="1719034"/>
    <lineage>
        <taxon>Bacteria</taxon>
        <taxon>Pseudomonadati</taxon>
        <taxon>Bacteroidota</taxon>
        <taxon>Flavobacteriia</taxon>
        <taxon>Flavobacteriales</taxon>
        <taxon>Flavobacteriaceae</taxon>
        <taxon>Psychroserpens</taxon>
    </lineage>
</organism>
<feature type="chain" id="PRO_5046939238" evidence="1">
    <location>
        <begin position="22"/>
        <end position="300"/>
    </location>
</feature>
<accession>A0ABT0H4X0</accession>
<evidence type="ECO:0000256" key="1">
    <source>
        <dbReference type="SAM" id="SignalP"/>
    </source>
</evidence>
<gene>
    <name evidence="2" type="ORF">MUY34_02360</name>
</gene>
<name>A0ABT0H4X0_9FLAO</name>
<sequence>MKSILSIVLVTFLATTNLAIAQSHLAYHLKVGDKFKVFQVAEQDIVQNMNASEHNIKNLIEGDYTFTVEHVNDSLYGIKFRYDRFKMVMTSNMIGEIMSINTNDSIADDDIEGKIFSKIIASDLHMEMYKNGKIKSIKGSEILIDNMINAAGDFDDFTKELMKESMRKEFSNESLAMSFEQMTYIYPSKDSKASNTTWTNKFEGKLTSENTWTLVSTSDKAIAISGESEIALNTTDSDVDMHLKGHMTSKISVSPTTGFAQQISTTSTAEGHSVMHNMNSLEVPTSITSNINYKIEKHVQ</sequence>
<dbReference type="InterPro" id="IPR046230">
    <property type="entry name" value="DUF6263"/>
</dbReference>
<dbReference type="RefSeq" id="WP_248411769.1">
    <property type="nucleotide sequence ID" value="NZ_JALPQF010000002.1"/>
</dbReference>
<protein>
    <submittedName>
        <fullName evidence="2">DUF6263 family protein</fullName>
    </submittedName>
</protein>
<feature type="signal peptide" evidence="1">
    <location>
        <begin position="1"/>
        <end position="21"/>
    </location>
</feature>
<dbReference type="Pfam" id="PF19777">
    <property type="entry name" value="DUF6263"/>
    <property type="match status" value="1"/>
</dbReference>